<feature type="transmembrane region" description="Helical" evidence="9">
    <location>
        <begin position="201"/>
        <end position="219"/>
    </location>
</feature>
<dbReference type="GO" id="GO:0005637">
    <property type="term" value="C:nuclear inner membrane"/>
    <property type="evidence" value="ECO:0007669"/>
    <property type="project" value="UniProtKB-SubCell"/>
</dbReference>
<feature type="transmembrane region" description="Helical" evidence="9">
    <location>
        <begin position="339"/>
        <end position="367"/>
    </location>
</feature>
<accession>A0A7I8JXX3</accession>
<protein>
    <submittedName>
        <fullName evidence="11">Uncharacterized protein</fullName>
    </submittedName>
</protein>
<feature type="transmembrane region" description="Helical" evidence="9">
    <location>
        <begin position="256"/>
        <end position="278"/>
    </location>
</feature>
<feature type="region of interest" description="Disordered" evidence="8">
    <location>
        <begin position="508"/>
        <end position="535"/>
    </location>
</feature>
<dbReference type="PANTHER" id="PTHR31587:SF3">
    <property type="entry name" value="EXPRESSED PROTEIN"/>
    <property type="match status" value="1"/>
</dbReference>
<evidence type="ECO:0000256" key="4">
    <source>
        <dbReference type="ARBA" id="ARBA00022729"/>
    </source>
</evidence>
<evidence type="ECO:0000256" key="10">
    <source>
        <dbReference type="SAM" id="SignalP"/>
    </source>
</evidence>
<evidence type="ECO:0000313" key="11">
    <source>
        <dbReference type="EMBL" id="CAA7388154.1"/>
    </source>
</evidence>
<dbReference type="PANTHER" id="PTHR31587">
    <property type="entry name" value="TRANSMEMBRANE PROTEIN (DUF2215)"/>
    <property type="match status" value="1"/>
</dbReference>
<keyword evidence="4 10" id="KW-0732">Signal</keyword>
<evidence type="ECO:0000256" key="9">
    <source>
        <dbReference type="SAM" id="Phobius"/>
    </source>
</evidence>
<evidence type="ECO:0000256" key="5">
    <source>
        <dbReference type="ARBA" id="ARBA00022989"/>
    </source>
</evidence>
<reference evidence="11" key="1">
    <citation type="submission" date="2020-02" db="EMBL/GenBank/DDBJ databases">
        <authorList>
            <person name="Scholz U."/>
            <person name="Mascher M."/>
            <person name="Fiebig A."/>
        </authorList>
    </citation>
    <scope>NUCLEOTIDE SEQUENCE</scope>
</reference>
<feature type="signal peptide" evidence="10">
    <location>
        <begin position="1"/>
        <end position="22"/>
    </location>
</feature>
<evidence type="ECO:0000256" key="8">
    <source>
        <dbReference type="SAM" id="MobiDB-lite"/>
    </source>
</evidence>
<evidence type="ECO:0000256" key="6">
    <source>
        <dbReference type="ARBA" id="ARBA00023136"/>
    </source>
</evidence>
<dbReference type="AlphaFoldDB" id="A0A7I8JXX3"/>
<keyword evidence="6 9" id="KW-0472">Membrane</keyword>
<proteinExistence type="inferred from homology"/>
<name>A0A7I8JXX3_SPIIN</name>
<evidence type="ECO:0000313" key="12">
    <source>
        <dbReference type="Proteomes" id="UP000663760"/>
    </source>
</evidence>
<gene>
    <name evidence="11" type="ORF">SI8410_01000446</name>
</gene>
<keyword evidence="12" id="KW-1185">Reference proteome</keyword>
<feature type="transmembrane region" description="Helical" evidence="9">
    <location>
        <begin position="298"/>
        <end position="318"/>
    </location>
</feature>
<comment type="similarity">
    <text evidence="2">Belongs to the NEMP family.</text>
</comment>
<dbReference type="InterPro" id="IPR019358">
    <property type="entry name" value="NEMP_fam"/>
</dbReference>
<comment type="subcellular location">
    <subcellularLocation>
        <location evidence="1">Nucleus inner membrane</location>
        <topology evidence="1">Multi-pass membrane protein</topology>
        <orientation evidence="1">Nucleoplasmic side</orientation>
    </subcellularLocation>
</comment>
<keyword evidence="3 9" id="KW-0812">Transmembrane</keyword>
<feature type="transmembrane region" description="Helical" evidence="9">
    <location>
        <begin position="225"/>
        <end position="244"/>
    </location>
</feature>
<evidence type="ECO:0000256" key="1">
    <source>
        <dbReference type="ARBA" id="ARBA00004575"/>
    </source>
</evidence>
<dbReference type="EMBL" id="LR746264">
    <property type="protein sequence ID" value="CAA7388154.1"/>
    <property type="molecule type" value="Genomic_DNA"/>
</dbReference>
<keyword evidence="5 9" id="KW-1133">Transmembrane helix</keyword>
<sequence length="545" mass="60376">MSSTASLVSCFLLSALVLLSHGEESAVGLRGNESVCLTSLSTAALFSLQIRKISSSSFSILSFFVSLETKINLDNPIHGFTSLRIDGNIVVQANGESLSFERIHVVGLSRIKIRSYPSSFHIIVKASDDIPERYHSKLEVCFHGNASLGLGQCNKDDWSALQNGQWAATMSPYGDRYLDVKFASGVSGSITISLEEEFQQWRLISLAFGFTLLVLAPIVSSWVPFYYSSSMVLGVLLVILIILFQGMKLLPTGRKSFLYLTLYGSILGAGSFLVHYFSVVVNSILVNFGLDEEMHNPVSVFLLVGITLAGAALGYWVVRKFVLSEDGTVDAGIAQFVKWAMRIFGVVFIFQSTLDSVLAVATLALFWSVRSAISLFSRWLRSGNQGNSANLNIWELETRKLNRRRAEFLSRSPKRGSRKPFLTSPDSPYAWSGSPTKALIYSTPGKRRGARQVDYYSTFHRTPTRHRFSKNEWDSFTRESTREALAELASTPDFSNWIAENAHRIHLTPEQSSDDGVESSSDSSEATTVGEGEDRLGFFGRFMSH</sequence>
<evidence type="ECO:0000256" key="7">
    <source>
        <dbReference type="ARBA" id="ARBA00023242"/>
    </source>
</evidence>
<dbReference type="Pfam" id="PF10225">
    <property type="entry name" value="NEMP"/>
    <property type="match status" value="1"/>
</dbReference>
<dbReference type="OrthoDB" id="772609at2759"/>
<feature type="chain" id="PRO_5029441328" evidence="10">
    <location>
        <begin position="23"/>
        <end position="545"/>
    </location>
</feature>
<evidence type="ECO:0000256" key="3">
    <source>
        <dbReference type="ARBA" id="ARBA00022692"/>
    </source>
</evidence>
<dbReference type="Proteomes" id="UP000663760">
    <property type="component" value="Chromosome 1"/>
</dbReference>
<evidence type="ECO:0000256" key="2">
    <source>
        <dbReference type="ARBA" id="ARBA00005748"/>
    </source>
</evidence>
<keyword evidence="7" id="KW-0539">Nucleus</keyword>
<organism evidence="11 12">
    <name type="scientific">Spirodela intermedia</name>
    <name type="common">Intermediate duckweed</name>
    <dbReference type="NCBI Taxonomy" id="51605"/>
    <lineage>
        <taxon>Eukaryota</taxon>
        <taxon>Viridiplantae</taxon>
        <taxon>Streptophyta</taxon>
        <taxon>Embryophyta</taxon>
        <taxon>Tracheophyta</taxon>
        <taxon>Spermatophyta</taxon>
        <taxon>Magnoliopsida</taxon>
        <taxon>Liliopsida</taxon>
        <taxon>Araceae</taxon>
        <taxon>Lemnoideae</taxon>
        <taxon>Spirodela</taxon>
    </lineage>
</organism>